<name>A0ABV5SDG4_9ACTN</name>
<dbReference type="InterPro" id="IPR021247">
    <property type="entry name" value="DUF2785"/>
</dbReference>
<dbReference type="Proteomes" id="UP001589532">
    <property type="component" value="Unassembled WGS sequence"/>
</dbReference>
<dbReference type="EMBL" id="JBHMBW010000062">
    <property type="protein sequence ID" value="MFB9629725.1"/>
    <property type="molecule type" value="Genomic_DNA"/>
</dbReference>
<protein>
    <submittedName>
        <fullName evidence="1">DUF2785 domain-containing protein</fullName>
    </submittedName>
</protein>
<gene>
    <name evidence="1" type="ORF">ACFFSA_42195</name>
</gene>
<reference evidence="1 2" key="1">
    <citation type="submission" date="2024-09" db="EMBL/GenBank/DDBJ databases">
        <authorList>
            <person name="Sun Q."/>
            <person name="Mori K."/>
        </authorList>
    </citation>
    <scope>NUCLEOTIDE SEQUENCE [LARGE SCALE GENOMIC DNA]</scope>
    <source>
        <strain evidence="1 2">JCM 3143</strain>
    </source>
</reference>
<accession>A0ABV5SDG4</accession>
<evidence type="ECO:0000313" key="1">
    <source>
        <dbReference type="EMBL" id="MFB9629725.1"/>
    </source>
</evidence>
<keyword evidence="2" id="KW-1185">Reference proteome</keyword>
<dbReference type="Pfam" id="PF10978">
    <property type="entry name" value="DUF2785"/>
    <property type="match status" value="1"/>
</dbReference>
<organism evidence="1 2">
    <name type="scientific">Nonomuraea helvata</name>
    <dbReference type="NCBI Taxonomy" id="37484"/>
    <lineage>
        <taxon>Bacteria</taxon>
        <taxon>Bacillati</taxon>
        <taxon>Actinomycetota</taxon>
        <taxon>Actinomycetes</taxon>
        <taxon>Streptosporangiales</taxon>
        <taxon>Streptosporangiaceae</taxon>
        <taxon>Nonomuraea</taxon>
    </lineage>
</organism>
<dbReference type="RefSeq" id="WP_344990374.1">
    <property type="nucleotide sequence ID" value="NZ_BAAAXV010000005.1"/>
</dbReference>
<proteinExistence type="predicted"/>
<sequence>MLVSPDPAVRDDHAYTALARWTDEGYLDEVLVDIGDTSATRFTHPDIQARSFAALVLARVLDRVRAVPQVVAEETTDRWYGAFAAWFPAEVDTRGWDDTLGWLHAVAHGADAAAAFASVLPWRGSALLDLCARRMTATAAHHYYVQLEDARLARALTTILFAPCLSVDEATGWLDTVAHAFAGAEPGPVPPWAFNTFATLQSLHMHLARGLAGRDTPHHAEAVATRVVAILRGPFPWLL</sequence>
<comment type="caution">
    <text evidence="1">The sequence shown here is derived from an EMBL/GenBank/DDBJ whole genome shotgun (WGS) entry which is preliminary data.</text>
</comment>
<evidence type="ECO:0000313" key="2">
    <source>
        <dbReference type="Proteomes" id="UP001589532"/>
    </source>
</evidence>